<keyword evidence="7" id="KW-1185">Reference proteome</keyword>
<reference evidence="6 7" key="1">
    <citation type="submission" date="2021-04" db="EMBL/GenBank/DDBJ databases">
        <authorList>
            <person name="Pira H."/>
            <person name="Risdian C."/>
            <person name="Wink J."/>
        </authorList>
    </citation>
    <scope>NUCLEOTIDE SEQUENCE [LARGE SCALE GENOMIC DNA]</scope>
    <source>
        <strain evidence="6 7">WH53</strain>
    </source>
</reference>
<dbReference type="SUPFAM" id="SSF53850">
    <property type="entry name" value="Periplasmic binding protein-like II"/>
    <property type="match status" value="1"/>
</dbReference>
<evidence type="ECO:0000256" key="3">
    <source>
        <dbReference type="ARBA" id="ARBA00023125"/>
    </source>
</evidence>
<proteinExistence type="inferred from homology"/>
<dbReference type="InterPro" id="IPR005119">
    <property type="entry name" value="LysR_subst-bd"/>
</dbReference>
<feature type="domain" description="HTH lysR-type" evidence="5">
    <location>
        <begin position="1"/>
        <end position="59"/>
    </location>
</feature>
<dbReference type="RefSeq" id="WP_215821431.1">
    <property type="nucleotide sequence ID" value="NZ_JAGSOY010000063.1"/>
</dbReference>
<dbReference type="Proteomes" id="UP000690515">
    <property type="component" value="Unassembled WGS sequence"/>
</dbReference>
<evidence type="ECO:0000256" key="4">
    <source>
        <dbReference type="ARBA" id="ARBA00023163"/>
    </source>
</evidence>
<evidence type="ECO:0000313" key="6">
    <source>
        <dbReference type="EMBL" id="MBU2713146.1"/>
    </source>
</evidence>
<dbReference type="EMBL" id="JAGSOY010000063">
    <property type="protein sequence ID" value="MBU2713146.1"/>
    <property type="molecule type" value="Genomic_DNA"/>
</dbReference>
<keyword evidence="2" id="KW-0805">Transcription regulation</keyword>
<dbReference type="Gene3D" id="1.10.10.10">
    <property type="entry name" value="Winged helix-like DNA-binding domain superfamily/Winged helix DNA-binding domain"/>
    <property type="match status" value="1"/>
</dbReference>
<organism evidence="6 7">
    <name type="scientific">Zooshikella harenae</name>
    <dbReference type="NCBI Taxonomy" id="2827238"/>
    <lineage>
        <taxon>Bacteria</taxon>
        <taxon>Pseudomonadati</taxon>
        <taxon>Pseudomonadota</taxon>
        <taxon>Gammaproteobacteria</taxon>
        <taxon>Oceanospirillales</taxon>
        <taxon>Zooshikellaceae</taxon>
        <taxon>Zooshikella</taxon>
    </lineage>
</organism>
<dbReference type="InterPro" id="IPR036388">
    <property type="entry name" value="WH-like_DNA-bd_sf"/>
</dbReference>
<keyword evidence="3" id="KW-0238">DNA-binding</keyword>
<dbReference type="Pfam" id="PF03466">
    <property type="entry name" value="LysR_substrate"/>
    <property type="match status" value="1"/>
</dbReference>
<sequence>MDRLIAIRSFVEVAKTGSFTQAANQLALSRLQVSRHVKEVESWLNQRLLHRTTRKVSLTSAGEDALLHCERMLSEMIEMEMKAQTLTESLSGTIRIATPIGLAHCLLLNVVEEFTQIHPAVSVDLLLSDHLSLLVDERVDIALRFTAQPAENLIARRLMSIDAVICASPAYLQQHGIPVHPDELSQHNCLIHLRKQHWDFVKDNKSYSVLVNGNIQANDLSLLVSSAIRGQGIIRLTCDLANPYCQSNQLVPLLLDYHIPSSYLWAVYLSRSYQMPVVRHLIDYIVDKWKDDIKLENKR</sequence>
<keyword evidence="4" id="KW-0804">Transcription</keyword>
<accession>A0ABS5ZIR0</accession>
<dbReference type="PROSITE" id="PS50931">
    <property type="entry name" value="HTH_LYSR"/>
    <property type="match status" value="1"/>
</dbReference>
<comment type="caution">
    <text evidence="6">The sequence shown here is derived from an EMBL/GenBank/DDBJ whole genome shotgun (WGS) entry which is preliminary data.</text>
</comment>
<dbReference type="InterPro" id="IPR036390">
    <property type="entry name" value="WH_DNA-bd_sf"/>
</dbReference>
<dbReference type="InterPro" id="IPR058163">
    <property type="entry name" value="LysR-type_TF_proteobact-type"/>
</dbReference>
<protein>
    <submittedName>
        <fullName evidence="6">LysR family transcriptional regulator</fullName>
    </submittedName>
</protein>
<evidence type="ECO:0000313" key="7">
    <source>
        <dbReference type="Proteomes" id="UP000690515"/>
    </source>
</evidence>
<dbReference type="CDD" id="cd08422">
    <property type="entry name" value="PBP2_CrgA_like"/>
    <property type="match status" value="1"/>
</dbReference>
<evidence type="ECO:0000256" key="2">
    <source>
        <dbReference type="ARBA" id="ARBA00023015"/>
    </source>
</evidence>
<dbReference type="PANTHER" id="PTHR30537:SF35">
    <property type="entry name" value="TRANSCRIPTIONAL REGULATORY PROTEIN"/>
    <property type="match status" value="1"/>
</dbReference>
<name>A0ABS5ZIR0_9GAMM</name>
<dbReference type="InterPro" id="IPR000847">
    <property type="entry name" value="LysR_HTH_N"/>
</dbReference>
<dbReference type="Pfam" id="PF00126">
    <property type="entry name" value="HTH_1"/>
    <property type="match status" value="1"/>
</dbReference>
<evidence type="ECO:0000256" key="1">
    <source>
        <dbReference type="ARBA" id="ARBA00009437"/>
    </source>
</evidence>
<dbReference type="Gene3D" id="3.40.190.290">
    <property type="match status" value="1"/>
</dbReference>
<dbReference type="PANTHER" id="PTHR30537">
    <property type="entry name" value="HTH-TYPE TRANSCRIPTIONAL REGULATOR"/>
    <property type="match status" value="1"/>
</dbReference>
<evidence type="ECO:0000259" key="5">
    <source>
        <dbReference type="PROSITE" id="PS50931"/>
    </source>
</evidence>
<gene>
    <name evidence="6" type="ORF">KCG35_18935</name>
</gene>
<dbReference type="SUPFAM" id="SSF46785">
    <property type="entry name" value="Winged helix' DNA-binding domain"/>
    <property type="match status" value="1"/>
</dbReference>
<comment type="similarity">
    <text evidence="1">Belongs to the LysR transcriptional regulatory family.</text>
</comment>